<dbReference type="STRING" id="657387.BH688_03190"/>
<accession>A0A1S1NZC8</accession>
<keyword evidence="2" id="KW-1003">Cell membrane</keyword>
<dbReference type="OrthoDB" id="9811884at2"/>
<dbReference type="FunFam" id="3.90.550.10:FF:000079">
    <property type="entry name" value="Probable glycosyl transferase"/>
    <property type="match status" value="1"/>
</dbReference>
<keyword evidence="4 9" id="KW-0808">Transferase</keyword>
<comment type="similarity">
    <text evidence="8">Belongs to the glycosyltransferase 2 family. GtrB subfamily.</text>
</comment>
<comment type="subcellular location">
    <subcellularLocation>
        <location evidence="1">Cell membrane</location>
        <topology evidence="1">Multi-pass membrane protein</topology>
    </subcellularLocation>
</comment>
<sequence length="312" mass="35522">MDSCEKRVLLTLIVPVMNEEESISPFMAAINDKLEGLAAELEILFIDDGSTDSTIQQIEKAATNDERIRYLKLSRNFGKEAAMTAGLDHAQGDAIVPIDVDLQDPPELIHDFLRLWQEGYDTVYGVRATRLDDGRRKRASAGLFYRVFNRLSHTTIPPNAGDYRLMSRRVVDAIKQMPERNRFMKGMFAWPGYSSIGVEYDRPARYAGFTKWNYWKLWNFALDGLTSFSTWPLRIWSYIGGGIALLSLIYMLSIILRTMVFGIEWPGYASIMSAVLFFGAIQLISIGVLGEYIGRLYIETKGRPIYVLEKKN</sequence>
<evidence type="ECO:0000256" key="6">
    <source>
        <dbReference type="ARBA" id="ARBA00022989"/>
    </source>
</evidence>
<dbReference type="AlphaFoldDB" id="A0A1S1NZC8"/>
<gene>
    <name evidence="9" type="ORF">FY550_06955</name>
</gene>
<evidence type="ECO:0000256" key="5">
    <source>
        <dbReference type="ARBA" id="ARBA00022692"/>
    </source>
</evidence>
<dbReference type="Gene3D" id="3.90.550.10">
    <property type="entry name" value="Spore Coat Polysaccharide Biosynthesis Protein SpsA, Chain A"/>
    <property type="match status" value="1"/>
</dbReference>
<name>A0A1S1NZC8_9GAMM</name>
<reference evidence="9 10" key="1">
    <citation type="submission" date="2019-08" db="EMBL/GenBank/DDBJ databases">
        <title>Complete genome sequence of Kushneria sp. YCWA18, a halophilic phosphate-solubilizing bacterium isolated from Daqiao saltern in China.</title>
        <authorList>
            <person name="Du G.-X."/>
            <person name="Qu L.-Y."/>
        </authorList>
    </citation>
    <scope>NUCLEOTIDE SEQUENCE [LARGE SCALE GENOMIC DNA]</scope>
    <source>
        <strain evidence="9 10">YCWA18</strain>
    </source>
</reference>
<dbReference type="Proteomes" id="UP000322553">
    <property type="component" value="Chromosome"/>
</dbReference>
<dbReference type="RefSeq" id="WP_070977191.1">
    <property type="nucleotide sequence ID" value="NZ_CP043420.1"/>
</dbReference>
<dbReference type="InterPro" id="IPR029044">
    <property type="entry name" value="Nucleotide-diphossugar_trans"/>
</dbReference>
<dbReference type="InterPro" id="IPR050256">
    <property type="entry name" value="Glycosyltransferase_2"/>
</dbReference>
<keyword evidence="3" id="KW-0328">Glycosyltransferase</keyword>
<proteinExistence type="inferred from homology"/>
<dbReference type="KEGG" id="kuy:FY550_06955"/>
<dbReference type="Pfam" id="PF00535">
    <property type="entry name" value="Glycos_transf_2"/>
    <property type="match status" value="1"/>
</dbReference>
<evidence type="ECO:0000256" key="3">
    <source>
        <dbReference type="ARBA" id="ARBA00022676"/>
    </source>
</evidence>
<keyword evidence="10" id="KW-1185">Reference proteome</keyword>
<dbReference type="CDD" id="cd04187">
    <property type="entry name" value="DPM1_like_bac"/>
    <property type="match status" value="1"/>
</dbReference>
<keyword evidence="6" id="KW-1133">Transmembrane helix</keyword>
<dbReference type="SUPFAM" id="SSF53448">
    <property type="entry name" value="Nucleotide-diphospho-sugar transferases"/>
    <property type="match status" value="1"/>
</dbReference>
<evidence type="ECO:0000256" key="4">
    <source>
        <dbReference type="ARBA" id="ARBA00022679"/>
    </source>
</evidence>
<evidence type="ECO:0000256" key="8">
    <source>
        <dbReference type="ARBA" id="ARBA00038152"/>
    </source>
</evidence>
<dbReference type="PANTHER" id="PTHR48090">
    <property type="entry name" value="UNDECAPRENYL-PHOSPHATE 4-DEOXY-4-FORMAMIDO-L-ARABINOSE TRANSFERASE-RELATED"/>
    <property type="match status" value="1"/>
</dbReference>
<evidence type="ECO:0000256" key="1">
    <source>
        <dbReference type="ARBA" id="ARBA00004651"/>
    </source>
</evidence>
<dbReference type="GO" id="GO:0005886">
    <property type="term" value="C:plasma membrane"/>
    <property type="evidence" value="ECO:0007669"/>
    <property type="project" value="UniProtKB-SubCell"/>
</dbReference>
<dbReference type="InterPro" id="IPR001173">
    <property type="entry name" value="Glyco_trans_2-like"/>
</dbReference>
<protein>
    <submittedName>
        <fullName evidence="9">Glycosyltransferase family 2 protein</fullName>
    </submittedName>
</protein>
<evidence type="ECO:0000313" key="10">
    <source>
        <dbReference type="Proteomes" id="UP000322553"/>
    </source>
</evidence>
<keyword evidence="7" id="KW-0472">Membrane</keyword>
<dbReference type="GO" id="GO:0016757">
    <property type="term" value="F:glycosyltransferase activity"/>
    <property type="evidence" value="ECO:0007669"/>
    <property type="project" value="UniProtKB-KW"/>
</dbReference>
<organism evidence="9 10">
    <name type="scientific">Kushneria phosphatilytica</name>
    <dbReference type="NCBI Taxonomy" id="657387"/>
    <lineage>
        <taxon>Bacteria</taxon>
        <taxon>Pseudomonadati</taxon>
        <taxon>Pseudomonadota</taxon>
        <taxon>Gammaproteobacteria</taxon>
        <taxon>Oceanospirillales</taxon>
        <taxon>Halomonadaceae</taxon>
        <taxon>Kushneria</taxon>
    </lineage>
</organism>
<evidence type="ECO:0000256" key="2">
    <source>
        <dbReference type="ARBA" id="ARBA00022475"/>
    </source>
</evidence>
<keyword evidence="5" id="KW-0812">Transmembrane</keyword>
<dbReference type="PANTHER" id="PTHR48090:SF1">
    <property type="entry name" value="PROPHAGE BACTOPRENOL GLUCOSYL TRANSFERASE HOMOLOG"/>
    <property type="match status" value="1"/>
</dbReference>
<evidence type="ECO:0000313" key="9">
    <source>
        <dbReference type="EMBL" id="QEL10893.1"/>
    </source>
</evidence>
<evidence type="ECO:0000256" key="7">
    <source>
        <dbReference type="ARBA" id="ARBA00023136"/>
    </source>
</evidence>
<dbReference type="EMBL" id="CP043420">
    <property type="protein sequence ID" value="QEL10893.1"/>
    <property type="molecule type" value="Genomic_DNA"/>
</dbReference>